<dbReference type="Proteomes" id="UP001596047">
    <property type="component" value="Unassembled WGS sequence"/>
</dbReference>
<dbReference type="Pfam" id="PF00486">
    <property type="entry name" value="Trans_reg_C"/>
    <property type="match status" value="1"/>
</dbReference>
<keyword evidence="1" id="KW-0805">Transcription regulation</keyword>
<evidence type="ECO:0000256" key="3">
    <source>
        <dbReference type="ARBA" id="ARBA00023163"/>
    </source>
</evidence>
<gene>
    <name evidence="6" type="ORF">ACFPYJ_02130</name>
</gene>
<dbReference type="CDD" id="cd00383">
    <property type="entry name" value="trans_reg_C"/>
    <property type="match status" value="1"/>
</dbReference>
<evidence type="ECO:0000256" key="1">
    <source>
        <dbReference type="ARBA" id="ARBA00023015"/>
    </source>
</evidence>
<comment type="caution">
    <text evidence="6">The sequence shown here is derived from an EMBL/GenBank/DDBJ whole genome shotgun (WGS) entry which is preliminary data.</text>
</comment>
<keyword evidence="7" id="KW-1185">Reference proteome</keyword>
<dbReference type="EMBL" id="JBHSOW010000008">
    <property type="protein sequence ID" value="MFC5647932.1"/>
    <property type="molecule type" value="Genomic_DNA"/>
</dbReference>
<dbReference type="RefSeq" id="WP_379186411.1">
    <property type="nucleotide sequence ID" value="NZ_JBHSOW010000008.1"/>
</dbReference>
<dbReference type="InterPro" id="IPR001867">
    <property type="entry name" value="OmpR/PhoB-type_DNA-bd"/>
</dbReference>
<dbReference type="SUPFAM" id="SSF46894">
    <property type="entry name" value="C-terminal effector domain of the bipartite response regulators"/>
    <property type="match status" value="1"/>
</dbReference>
<evidence type="ECO:0000259" key="5">
    <source>
        <dbReference type="PROSITE" id="PS51755"/>
    </source>
</evidence>
<name>A0ABW0VQ89_9BACL</name>
<reference evidence="7" key="1">
    <citation type="journal article" date="2019" name="Int. J. Syst. Evol. Microbiol.">
        <title>The Global Catalogue of Microorganisms (GCM) 10K type strain sequencing project: providing services to taxonomists for standard genome sequencing and annotation.</title>
        <authorList>
            <consortium name="The Broad Institute Genomics Platform"/>
            <consortium name="The Broad Institute Genome Sequencing Center for Infectious Disease"/>
            <person name="Wu L."/>
            <person name="Ma J."/>
        </authorList>
    </citation>
    <scope>NUCLEOTIDE SEQUENCE [LARGE SCALE GENOMIC DNA]</scope>
    <source>
        <strain evidence="7">CGMCC 1.3240</strain>
    </source>
</reference>
<dbReference type="SMART" id="SM00862">
    <property type="entry name" value="Trans_reg_C"/>
    <property type="match status" value="1"/>
</dbReference>
<organism evidence="6 7">
    <name type="scientific">Paenibacillus solisilvae</name>
    <dbReference type="NCBI Taxonomy" id="2486751"/>
    <lineage>
        <taxon>Bacteria</taxon>
        <taxon>Bacillati</taxon>
        <taxon>Bacillota</taxon>
        <taxon>Bacilli</taxon>
        <taxon>Bacillales</taxon>
        <taxon>Paenibacillaceae</taxon>
        <taxon>Paenibacillus</taxon>
    </lineage>
</organism>
<dbReference type="Gene3D" id="1.10.10.10">
    <property type="entry name" value="Winged helix-like DNA-binding domain superfamily/Winged helix DNA-binding domain"/>
    <property type="match status" value="1"/>
</dbReference>
<feature type="domain" description="OmpR/PhoB-type" evidence="5">
    <location>
        <begin position="1"/>
        <end position="90"/>
    </location>
</feature>
<protein>
    <submittedName>
        <fullName evidence="6">Winged helix-turn-helix domain-containing protein</fullName>
    </submittedName>
</protein>
<evidence type="ECO:0000256" key="2">
    <source>
        <dbReference type="ARBA" id="ARBA00023125"/>
    </source>
</evidence>
<proteinExistence type="predicted"/>
<evidence type="ECO:0000313" key="7">
    <source>
        <dbReference type="Proteomes" id="UP001596047"/>
    </source>
</evidence>
<dbReference type="InterPro" id="IPR016032">
    <property type="entry name" value="Sig_transdc_resp-reg_C-effctor"/>
</dbReference>
<keyword evidence="2 4" id="KW-0238">DNA-binding</keyword>
<accession>A0ABW0VQ89</accession>
<dbReference type="PROSITE" id="PS51755">
    <property type="entry name" value="OMPR_PHOB"/>
    <property type="match status" value="1"/>
</dbReference>
<evidence type="ECO:0000256" key="4">
    <source>
        <dbReference type="PROSITE-ProRule" id="PRU01091"/>
    </source>
</evidence>
<evidence type="ECO:0000313" key="6">
    <source>
        <dbReference type="EMBL" id="MFC5647932.1"/>
    </source>
</evidence>
<keyword evidence="3" id="KW-0804">Transcription</keyword>
<feature type="DNA-binding region" description="OmpR/PhoB-type" evidence="4">
    <location>
        <begin position="1"/>
        <end position="90"/>
    </location>
</feature>
<sequence length="377" mass="43396">MEWNPGRLSASYKGLTITFLPKEYALFSFLYEHAGQSFTREQLLNAVWPMENPVDRTVDDHIYRLRKKAARFAPAVQIETVRSVGYRLVAANGSEEANPLRHSASFSSELQHIADTYLKYGRGDALLMLSQNKDVLGYEAGPASQILYRFMEGDIRFIVDEEPYSFADRAFFLLFLNQLIDPLQNRKFVEAAVTHQLLPGPWQNELSAMSIISFSLDWGDYKQALDKLTALSAEAEEHCWEGLLPYTANLKLEYAMHGSDRAAIEESILHAEKLLERYPYQREEGQYWLLRGIAIYVDDPRQGLSWLNQGLELLRKSQFILNLMRGIAMAKGFSKRHDWDKAYAMLEAEWEKLSKRTGMKSIEERIPQQLQMHLGSL</sequence>
<dbReference type="InterPro" id="IPR036388">
    <property type="entry name" value="WH-like_DNA-bd_sf"/>
</dbReference>